<proteinExistence type="predicted"/>
<dbReference type="SMART" id="SM00240">
    <property type="entry name" value="FHA"/>
    <property type="match status" value="1"/>
</dbReference>
<sequence>MQIRLTVQLPQRGPAHGSDVLVTAPAGTPLGAVTSGLADAVAGAGSGGSAGGAAVPVFSGARRLDPDRALLGEPPLVDGAILALGGPAEPEAGGAADPDPAAGAAARLQVTAGPDAGGVHLLHGGRIRIGRSAEAEVPLDDPDVSRLHCALDVAEDGTLTVCDLGSTNGTRLDGAVVGETPVLVRAGAVLRIG</sequence>
<evidence type="ECO:0000259" key="2">
    <source>
        <dbReference type="PROSITE" id="PS50006"/>
    </source>
</evidence>
<dbReference type="Pfam" id="PF00498">
    <property type="entry name" value="FHA"/>
    <property type="match status" value="1"/>
</dbReference>
<comment type="caution">
    <text evidence="3">The sequence shown here is derived from an EMBL/GenBank/DDBJ whole genome shotgun (WGS) entry which is preliminary data.</text>
</comment>
<feature type="non-terminal residue" evidence="3">
    <location>
        <position position="193"/>
    </location>
</feature>
<dbReference type="PANTHER" id="PTHR23308">
    <property type="entry name" value="NUCLEAR INHIBITOR OF PROTEIN PHOSPHATASE-1"/>
    <property type="match status" value="1"/>
</dbReference>
<evidence type="ECO:0000256" key="1">
    <source>
        <dbReference type="ARBA" id="ARBA00022553"/>
    </source>
</evidence>
<feature type="domain" description="FHA" evidence="2">
    <location>
        <begin position="127"/>
        <end position="177"/>
    </location>
</feature>
<accession>A0A6G4TZ82</accession>
<dbReference type="RefSeq" id="WP_165237133.1">
    <property type="nucleotide sequence ID" value="NZ_JAAKZV010000051.1"/>
</dbReference>
<name>A0A6G4TZ82_9ACTN</name>
<dbReference type="InterPro" id="IPR000253">
    <property type="entry name" value="FHA_dom"/>
</dbReference>
<evidence type="ECO:0000313" key="4">
    <source>
        <dbReference type="Proteomes" id="UP000481583"/>
    </source>
</evidence>
<dbReference type="PROSITE" id="PS50006">
    <property type="entry name" value="FHA_DOMAIN"/>
    <property type="match status" value="1"/>
</dbReference>
<dbReference type="SUPFAM" id="SSF49879">
    <property type="entry name" value="SMAD/FHA domain"/>
    <property type="match status" value="1"/>
</dbReference>
<dbReference type="InterPro" id="IPR050923">
    <property type="entry name" value="Cell_Proc_Reg/RNA_Proc"/>
</dbReference>
<organism evidence="3 4">
    <name type="scientific">Streptomyces coryli</name>
    <dbReference type="NCBI Taxonomy" id="1128680"/>
    <lineage>
        <taxon>Bacteria</taxon>
        <taxon>Bacillati</taxon>
        <taxon>Actinomycetota</taxon>
        <taxon>Actinomycetes</taxon>
        <taxon>Kitasatosporales</taxon>
        <taxon>Streptomycetaceae</taxon>
        <taxon>Streptomyces</taxon>
    </lineage>
</organism>
<dbReference type="Gene3D" id="2.60.200.20">
    <property type="match status" value="1"/>
</dbReference>
<reference evidence="3 4" key="1">
    <citation type="submission" date="2020-02" db="EMBL/GenBank/DDBJ databases">
        <title>Whole-genome analyses of novel actinobacteria.</title>
        <authorList>
            <person name="Sahin N."/>
        </authorList>
    </citation>
    <scope>NUCLEOTIDE SEQUENCE [LARGE SCALE GENOMIC DNA]</scope>
    <source>
        <strain evidence="3 4">A7024</strain>
    </source>
</reference>
<dbReference type="InterPro" id="IPR008984">
    <property type="entry name" value="SMAD_FHA_dom_sf"/>
</dbReference>
<protein>
    <submittedName>
        <fullName evidence="3">FHA domain-containing protein</fullName>
    </submittedName>
</protein>
<keyword evidence="1" id="KW-0597">Phosphoprotein</keyword>
<gene>
    <name evidence="3" type="ORF">G5C51_14295</name>
</gene>
<keyword evidence="4" id="KW-1185">Reference proteome</keyword>
<dbReference type="CDD" id="cd00060">
    <property type="entry name" value="FHA"/>
    <property type="match status" value="1"/>
</dbReference>
<dbReference type="Proteomes" id="UP000481583">
    <property type="component" value="Unassembled WGS sequence"/>
</dbReference>
<dbReference type="EMBL" id="JAAKZV010000051">
    <property type="protein sequence ID" value="NGN65062.1"/>
    <property type="molecule type" value="Genomic_DNA"/>
</dbReference>
<evidence type="ECO:0000313" key="3">
    <source>
        <dbReference type="EMBL" id="NGN65062.1"/>
    </source>
</evidence>
<dbReference type="AlphaFoldDB" id="A0A6G4TZ82"/>